<reference evidence="1 2" key="1">
    <citation type="submission" date="2021-06" db="EMBL/GenBank/DDBJ databases">
        <authorList>
            <person name="Criscuolo A."/>
        </authorList>
    </citation>
    <scope>NUCLEOTIDE SEQUENCE [LARGE SCALE GENOMIC DNA]</scope>
    <source>
        <strain evidence="2">CIP 111802</strain>
    </source>
</reference>
<comment type="caution">
    <text evidence="1">The sequence shown here is derived from an EMBL/GenBank/DDBJ whole genome shotgun (WGS) entry which is preliminary data.</text>
</comment>
<dbReference type="Proteomes" id="UP000730618">
    <property type="component" value="Unassembled WGS sequence"/>
</dbReference>
<sequence>MTTATVLERLHWKPMWVSHLGSVKGCLDYLNIPVSEAWLMGATGHAFLINVDSRVTAVGPTAWNTEMLMNLASNVGCVIHAVHGWKSEPDFQAKQKLAWDNTKRAIDQGLPCYGWELGMLEYYAVCGYNEHGYYYSGIGTADFRAEIDSRFKADLTQGSISGDLQAELKQIGIAVSPQTDVRQRFGCFVFTDDKTGKLHSVLEAADGRLLVHDDYDRSGGYKPWRELGVSRVGFMEMCWVEPGYTSGDVETVKEALEFALDIAGGKSQWIFPGFKPGPDGFDHWILAVESRTADAFGLAYNAAVWGECRYFAARFLQEAKERLSGPLNGLFDEGADLYAHVHHHLQCVAELFPFHQRQANHGKDNERLEKALRHLQEARHYEVRALGALRTIYRKLDEVISV</sequence>
<evidence type="ECO:0000313" key="1">
    <source>
        <dbReference type="EMBL" id="CAG7625168.1"/>
    </source>
</evidence>
<dbReference type="EMBL" id="CAJVCE010000002">
    <property type="protein sequence ID" value="CAG7625168.1"/>
    <property type="molecule type" value="Genomic_DNA"/>
</dbReference>
<dbReference type="RefSeq" id="WP_218097465.1">
    <property type="nucleotide sequence ID" value="NZ_CAJVCE010000002.1"/>
</dbReference>
<organism evidence="1 2">
    <name type="scientific">Paenibacillus allorhizosphaerae</name>
    <dbReference type="NCBI Taxonomy" id="2849866"/>
    <lineage>
        <taxon>Bacteria</taxon>
        <taxon>Bacillati</taxon>
        <taxon>Bacillota</taxon>
        <taxon>Bacilli</taxon>
        <taxon>Bacillales</taxon>
        <taxon>Paenibacillaceae</taxon>
        <taxon>Paenibacillus</taxon>
    </lineage>
</organism>
<protein>
    <recommendedName>
        <fullName evidence="3">DUF4872 domain-containing protein</fullName>
    </recommendedName>
</protein>
<gene>
    <name evidence="1" type="ORF">PAECIP111802_01140</name>
</gene>
<evidence type="ECO:0008006" key="3">
    <source>
        <dbReference type="Google" id="ProtNLM"/>
    </source>
</evidence>
<accession>A0ABN7TFN3</accession>
<evidence type="ECO:0000313" key="2">
    <source>
        <dbReference type="Proteomes" id="UP000730618"/>
    </source>
</evidence>
<proteinExistence type="predicted"/>
<name>A0ABN7TFN3_9BACL</name>
<keyword evidence="2" id="KW-1185">Reference proteome</keyword>